<proteinExistence type="predicted"/>
<evidence type="ECO:0000256" key="1">
    <source>
        <dbReference type="SAM" id="MobiDB-lite"/>
    </source>
</evidence>
<gene>
    <name evidence="3" type="ORF">Poli38472_012446</name>
</gene>
<comment type="caution">
    <text evidence="3">The sequence shown here is derived from an EMBL/GenBank/DDBJ whole genome shotgun (WGS) entry which is preliminary data.</text>
</comment>
<name>A0A8K1CPW5_PYTOL</name>
<dbReference type="AlphaFoldDB" id="A0A8K1CPW5"/>
<organism evidence="3 4">
    <name type="scientific">Pythium oligandrum</name>
    <name type="common">Mycoparasitic fungus</name>
    <dbReference type="NCBI Taxonomy" id="41045"/>
    <lineage>
        <taxon>Eukaryota</taxon>
        <taxon>Sar</taxon>
        <taxon>Stramenopiles</taxon>
        <taxon>Oomycota</taxon>
        <taxon>Peronosporomycetes</taxon>
        <taxon>Pythiales</taxon>
        <taxon>Pythiaceae</taxon>
        <taxon>Pythium</taxon>
    </lineage>
</organism>
<evidence type="ECO:0000256" key="2">
    <source>
        <dbReference type="SAM" id="Phobius"/>
    </source>
</evidence>
<dbReference type="Proteomes" id="UP000794436">
    <property type="component" value="Unassembled WGS sequence"/>
</dbReference>
<evidence type="ECO:0000313" key="4">
    <source>
        <dbReference type="Proteomes" id="UP000794436"/>
    </source>
</evidence>
<protein>
    <submittedName>
        <fullName evidence="3">Uncharacterized protein</fullName>
    </submittedName>
</protein>
<keyword evidence="2" id="KW-1133">Transmembrane helix</keyword>
<keyword evidence="2" id="KW-0812">Transmembrane</keyword>
<keyword evidence="4" id="KW-1185">Reference proteome</keyword>
<keyword evidence="2" id="KW-0472">Membrane</keyword>
<dbReference type="EMBL" id="SPLM01000005">
    <property type="protein sequence ID" value="TMW67330.1"/>
    <property type="molecule type" value="Genomic_DNA"/>
</dbReference>
<feature type="region of interest" description="Disordered" evidence="1">
    <location>
        <begin position="111"/>
        <end position="131"/>
    </location>
</feature>
<feature type="transmembrane region" description="Helical" evidence="2">
    <location>
        <begin position="47"/>
        <end position="68"/>
    </location>
</feature>
<accession>A0A8K1CPW5</accession>
<sequence>MLVVTNSEFYGALAALKVATFCFGPVLSVLITVLVYEVYRGAIDGTIFGIVLRSVVVDLVFACGAQIVRDKFLKRIGVPTNDAWQVLSTITLFVSCSLAATTTHAKMDAGAEQGDFGPLDTIPPYGNSQES</sequence>
<evidence type="ECO:0000313" key="3">
    <source>
        <dbReference type="EMBL" id="TMW67330.1"/>
    </source>
</evidence>
<reference evidence="3" key="1">
    <citation type="submission" date="2019-03" db="EMBL/GenBank/DDBJ databases">
        <title>Long read genome sequence of the mycoparasitic Pythium oligandrum ATCC 38472 isolated from sugarbeet rhizosphere.</title>
        <authorList>
            <person name="Gaulin E."/>
        </authorList>
    </citation>
    <scope>NUCLEOTIDE SEQUENCE</scope>
    <source>
        <strain evidence="3">ATCC 38472_TT</strain>
    </source>
</reference>
<feature type="transmembrane region" description="Helical" evidence="2">
    <location>
        <begin position="12"/>
        <end position="35"/>
    </location>
</feature>